<evidence type="ECO:0000313" key="2">
    <source>
        <dbReference type="Ensembl" id="ENSCMIP00000008194.1"/>
    </source>
</evidence>
<dbReference type="Ensembl" id="ENSCMIT00000008429.1">
    <property type="protein sequence ID" value="ENSCMIP00000008194.1"/>
    <property type="gene ID" value="ENSCMIG00000004407.1"/>
</dbReference>
<reference evidence="3" key="3">
    <citation type="journal article" date="2014" name="Nature">
        <title>Elephant shark genome provides unique insights into gnathostome evolution.</title>
        <authorList>
            <consortium name="International Elephant Shark Genome Sequencing Consortium"/>
            <person name="Venkatesh B."/>
            <person name="Lee A.P."/>
            <person name="Ravi V."/>
            <person name="Maurya A.K."/>
            <person name="Lian M.M."/>
            <person name="Swann J.B."/>
            <person name="Ohta Y."/>
            <person name="Flajnik M.F."/>
            <person name="Sutoh Y."/>
            <person name="Kasahara M."/>
            <person name="Hoon S."/>
            <person name="Gangu V."/>
            <person name="Roy S.W."/>
            <person name="Irimia M."/>
            <person name="Korzh V."/>
            <person name="Kondrychyn I."/>
            <person name="Lim Z.W."/>
            <person name="Tay B.H."/>
            <person name="Tohari S."/>
            <person name="Kong K.W."/>
            <person name="Ho S."/>
            <person name="Lorente-Galdos B."/>
            <person name="Quilez J."/>
            <person name="Marques-Bonet T."/>
            <person name="Raney B.J."/>
            <person name="Ingham P.W."/>
            <person name="Tay A."/>
            <person name="Hillier L.W."/>
            <person name="Minx P."/>
            <person name="Boehm T."/>
            <person name="Wilson R.K."/>
            <person name="Brenner S."/>
            <person name="Warren W.C."/>
        </authorList>
    </citation>
    <scope>NUCLEOTIDE SEQUENCE [LARGE SCALE GENOMIC DNA]</scope>
</reference>
<evidence type="ECO:0000256" key="1">
    <source>
        <dbReference type="SAM" id="SignalP"/>
    </source>
</evidence>
<feature type="chain" id="PRO_5045156022" evidence="1">
    <location>
        <begin position="30"/>
        <end position="50"/>
    </location>
</feature>
<protein>
    <submittedName>
        <fullName evidence="2">Uncharacterized protein</fullName>
    </submittedName>
</protein>
<keyword evidence="3" id="KW-1185">Reference proteome</keyword>
<reference evidence="3" key="1">
    <citation type="journal article" date="2006" name="Science">
        <title>Ancient noncoding elements conserved in the human genome.</title>
        <authorList>
            <person name="Venkatesh B."/>
            <person name="Kirkness E.F."/>
            <person name="Loh Y.H."/>
            <person name="Halpern A.L."/>
            <person name="Lee A.P."/>
            <person name="Johnson J."/>
            <person name="Dandona N."/>
            <person name="Viswanathan L.D."/>
            <person name="Tay A."/>
            <person name="Venter J.C."/>
            <person name="Strausberg R.L."/>
            <person name="Brenner S."/>
        </authorList>
    </citation>
    <scope>NUCLEOTIDE SEQUENCE [LARGE SCALE GENOMIC DNA]</scope>
</reference>
<dbReference type="InParanoid" id="A0A4W3HER0"/>
<reference evidence="2" key="5">
    <citation type="submission" date="2025-09" db="UniProtKB">
        <authorList>
            <consortium name="Ensembl"/>
        </authorList>
    </citation>
    <scope>IDENTIFICATION</scope>
</reference>
<organism evidence="2 3">
    <name type="scientific">Callorhinchus milii</name>
    <name type="common">Ghost shark</name>
    <dbReference type="NCBI Taxonomy" id="7868"/>
    <lineage>
        <taxon>Eukaryota</taxon>
        <taxon>Metazoa</taxon>
        <taxon>Chordata</taxon>
        <taxon>Craniata</taxon>
        <taxon>Vertebrata</taxon>
        <taxon>Chondrichthyes</taxon>
        <taxon>Holocephali</taxon>
        <taxon>Chimaeriformes</taxon>
        <taxon>Callorhinchidae</taxon>
        <taxon>Callorhinchus</taxon>
    </lineage>
</organism>
<dbReference type="Proteomes" id="UP000314986">
    <property type="component" value="Unassembled WGS sequence"/>
</dbReference>
<dbReference type="AlphaFoldDB" id="A0A4W3HER0"/>
<accession>A0A4W3HER0</accession>
<reference evidence="3" key="2">
    <citation type="journal article" date="2007" name="PLoS Biol.">
        <title>Survey sequencing and comparative analysis of the elephant shark (Callorhinchus milii) genome.</title>
        <authorList>
            <person name="Venkatesh B."/>
            <person name="Kirkness E.F."/>
            <person name="Loh Y.H."/>
            <person name="Halpern A.L."/>
            <person name="Lee A.P."/>
            <person name="Johnson J."/>
            <person name="Dandona N."/>
            <person name="Viswanathan L.D."/>
            <person name="Tay A."/>
            <person name="Venter J.C."/>
            <person name="Strausberg R.L."/>
            <person name="Brenner S."/>
        </authorList>
    </citation>
    <scope>NUCLEOTIDE SEQUENCE [LARGE SCALE GENOMIC DNA]</scope>
</reference>
<keyword evidence="1" id="KW-0732">Signal</keyword>
<reference evidence="2" key="4">
    <citation type="submission" date="2025-08" db="UniProtKB">
        <authorList>
            <consortium name="Ensembl"/>
        </authorList>
    </citation>
    <scope>IDENTIFICATION</scope>
</reference>
<feature type="signal peptide" evidence="1">
    <location>
        <begin position="1"/>
        <end position="29"/>
    </location>
</feature>
<proteinExistence type="predicted"/>
<name>A0A4W3HER0_CALMI</name>
<evidence type="ECO:0000313" key="3">
    <source>
        <dbReference type="Proteomes" id="UP000314986"/>
    </source>
</evidence>
<sequence length="50" mass="5460">MMRLKALRRICCKLLLLLLTVHGAKVCEADTMSGTALPAECNPCTDAHVF</sequence>